<dbReference type="SUPFAM" id="SSF56281">
    <property type="entry name" value="Metallo-hydrolase/oxidoreductase"/>
    <property type="match status" value="1"/>
</dbReference>
<dbReference type="Pfam" id="PF00753">
    <property type="entry name" value="Lactamase_B"/>
    <property type="match status" value="1"/>
</dbReference>
<dbReference type="GO" id="GO:0016787">
    <property type="term" value="F:hydrolase activity"/>
    <property type="evidence" value="ECO:0007669"/>
    <property type="project" value="UniProtKB-KW"/>
</dbReference>
<dbReference type="EMBL" id="MFBT01000027">
    <property type="protein sequence ID" value="OGD98962.1"/>
    <property type="molecule type" value="Genomic_DNA"/>
</dbReference>
<comment type="caution">
    <text evidence="4">The sequence shown here is derived from an EMBL/GenBank/DDBJ whole genome shotgun (WGS) entry which is preliminary data.</text>
</comment>
<dbReference type="InterPro" id="IPR050698">
    <property type="entry name" value="MBL"/>
</dbReference>
<evidence type="ECO:0000259" key="2">
    <source>
        <dbReference type="SMART" id="SM00849"/>
    </source>
</evidence>
<feature type="domain" description="Metallo-beta-lactamase" evidence="2">
    <location>
        <begin position="13"/>
        <end position="210"/>
    </location>
</feature>
<dbReference type="PANTHER" id="PTHR11203:SF37">
    <property type="entry name" value="INTEGRATOR COMPLEX SUBUNIT 11"/>
    <property type="match status" value="1"/>
</dbReference>
<reference evidence="4 5" key="1">
    <citation type="journal article" date="2016" name="Nat. Commun.">
        <title>Thousands of microbial genomes shed light on interconnected biogeochemical processes in an aquifer system.</title>
        <authorList>
            <person name="Anantharaman K."/>
            <person name="Brown C.T."/>
            <person name="Hug L.A."/>
            <person name="Sharon I."/>
            <person name="Castelle C.J."/>
            <person name="Probst A.J."/>
            <person name="Thomas B.C."/>
            <person name="Singh A."/>
            <person name="Wilkins M.J."/>
            <person name="Karaoz U."/>
            <person name="Brodie E.L."/>
            <person name="Williams K.H."/>
            <person name="Hubbard S.S."/>
            <person name="Banfield J.F."/>
        </authorList>
    </citation>
    <scope>NUCLEOTIDE SEQUENCE [LARGE SCALE GENOMIC DNA]</scope>
</reference>
<protein>
    <recommendedName>
        <fullName evidence="6">MBL fold hydrolase</fullName>
    </recommendedName>
</protein>
<dbReference type="Gene3D" id="3.40.50.10890">
    <property type="match status" value="1"/>
</dbReference>
<dbReference type="Gene3D" id="3.60.15.10">
    <property type="entry name" value="Ribonuclease Z/Hydroxyacylglutathione hydrolase-like"/>
    <property type="match status" value="1"/>
</dbReference>
<dbReference type="Proteomes" id="UP000177039">
    <property type="component" value="Unassembled WGS sequence"/>
</dbReference>
<evidence type="ECO:0000313" key="5">
    <source>
        <dbReference type="Proteomes" id="UP000177039"/>
    </source>
</evidence>
<dbReference type="Pfam" id="PF07521">
    <property type="entry name" value="RMMBL"/>
    <property type="match status" value="1"/>
</dbReference>
<organism evidence="4 5">
    <name type="scientific">Candidatus Curtissbacteria bacterium RIFCSPLOWO2_01_FULL_42_50</name>
    <dbReference type="NCBI Taxonomy" id="1797730"/>
    <lineage>
        <taxon>Bacteria</taxon>
        <taxon>Candidatus Curtissiibacteriota</taxon>
    </lineage>
</organism>
<dbReference type="Pfam" id="PF10996">
    <property type="entry name" value="Beta-Casp"/>
    <property type="match status" value="1"/>
</dbReference>
<sequence length="447" mass="50447">MRVTFYGACREVTGSNILIETDGRKILLDCGFYQGYNLSEKRNYSLFPYKPDSVDFVIVGHAHLDHTGRLPKLVRDGFKGRIFATAPTKELTELVLEDSQKLIEEESRRDNHPPLYNNQDVRGVLELFEVIPYEETLEISPGVKLTLKNAGHILGSAVTILEASGKRLVYTSDLGNTPSMLLEPPKFIDFADYVICESTYGGKEHEEPSRRGEKLSQVINATIATSGVLLIPSFAVERTQELLHDIEDFCTINKCEKPTFFLDSPLATKVTNVFRKYPEFINQKVRLLHQDNNFFGLERLKITLTQEESQTIDEAPEPKVIIAGSGMMNGGRILYHAQKYLGDPKNTILFAGYQAAGTIGRRILDGEKEVRIYGKKVHIRAGIESIRSYSSHADLPQLVNWLSKMKNVHKVFLVHGEIEQQSSLAKSIKQKMAIEAVIPRQEESYEL</sequence>
<proteinExistence type="predicted"/>
<gene>
    <name evidence="4" type="ORF">A3B54_01285</name>
</gene>
<dbReference type="GO" id="GO:0004521">
    <property type="term" value="F:RNA endonuclease activity"/>
    <property type="evidence" value="ECO:0007669"/>
    <property type="project" value="TreeGrafter"/>
</dbReference>
<evidence type="ECO:0000313" key="4">
    <source>
        <dbReference type="EMBL" id="OGD98962.1"/>
    </source>
</evidence>
<dbReference type="PANTHER" id="PTHR11203">
    <property type="entry name" value="CLEAVAGE AND POLYADENYLATION SPECIFICITY FACTOR FAMILY MEMBER"/>
    <property type="match status" value="1"/>
</dbReference>
<name>A0A1F5H461_9BACT</name>
<feature type="domain" description="Beta-Casp" evidence="3">
    <location>
        <begin position="239"/>
        <end position="363"/>
    </location>
</feature>
<dbReference type="InterPro" id="IPR036866">
    <property type="entry name" value="RibonucZ/Hydroxyglut_hydro"/>
</dbReference>
<dbReference type="InterPro" id="IPR011108">
    <property type="entry name" value="RMMBL"/>
</dbReference>
<accession>A0A1F5H461</accession>
<dbReference type="CDD" id="cd16295">
    <property type="entry name" value="TTHA0252-CPSF-like_MBL-fold"/>
    <property type="match status" value="1"/>
</dbReference>
<dbReference type="AlphaFoldDB" id="A0A1F5H461"/>
<dbReference type="InterPro" id="IPR001279">
    <property type="entry name" value="Metallo-B-lactamas"/>
</dbReference>
<evidence type="ECO:0008006" key="6">
    <source>
        <dbReference type="Google" id="ProtNLM"/>
    </source>
</evidence>
<dbReference type="SMART" id="SM01027">
    <property type="entry name" value="Beta-Casp"/>
    <property type="match status" value="1"/>
</dbReference>
<keyword evidence="1" id="KW-0378">Hydrolase</keyword>
<evidence type="ECO:0000259" key="3">
    <source>
        <dbReference type="SMART" id="SM01027"/>
    </source>
</evidence>
<evidence type="ECO:0000256" key="1">
    <source>
        <dbReference type="ARBA" id="ARBA00022801"/>
    </source>
</evidence>
<dbReference type="SMART" id="SM00849">
    <property type="entry name" value="Lactamase_B"/>
    <property type="match status" value="1"/>
</dbReference>
<dbReference type="InterPro" id="IPR022712">
    <property type="entry name" value="Beta_Casp"/>
</dbReference>